<dbReference type="GO" id="GO:0004725">
    <property type="term" value="F:protein tyrosine phosphatase activity"/>
    <property type="evidence" value="ECO:0007669"/>
    <property type="project" value="UniProtKB-EC"/>
</dbReference>
<dbReference type="CDD" id="cd16343">
    <property type="entry name" value="LMWPTP"/>
    <property type="match status" value="1"/>
</dbReference>
<keyword evidence="3" id="KW-0378">Hydrolase</keyword>
<organism evidence="7 8">
    <name type="scientific">Mucilaginibacter xinganensis</name>
    <dbReference type="NCBI Taxonomy" id="1234841"/>
    <lineage>
        <taxon>Bacteria</taxon>
        <taxon>Pseudomonadati</taxon>
        <taxon>Bacteroidota</taxon>
        <taxon>Sphingobacteriia</taxon>
        <taxon>Sphingobacteriales</taxon>
        <taxon>Sphingobacteriaceae</taxon>
        <taxon>Mucilaginibacter</taxon>
    </lineage>
</organism>
<dbReference type="EMBL" id="CP022743">
    <property type="protein sequence ID" value="ASU36624.1"/>
    <property type="molecule type" value="Genomic_DNA"/>
</dbReference>
<evidence type="ECO:0000259" key="6">
    <source>
        <dbReference type="SMART" id="SM00226"/>
    </source>
</evidence>
<comment type="similarity">
    <text evidence="1">Belongs to the low molecular weight phosphotyrosine protein phosphatase family.</text>
</comment>
<protein>
    <recommendedName>
        <fullName evidence="2">protein-tyrosine-phosphatase</fullName>
        <ecNumber evidence="2">3.1.3.48</ecNumber>
    </recommendedName>
</protein>
<dbReference type="EC" id="3.1.3.48" evidence="2"/>
<evidence type="ECO:0000313" key="7">
    <source>
        <dbReference type="EMBL" id="ASU36624.1"/>
    </source>
</evidence>
<sequence length="146" mass="16797">MKLLMVCLGNICRSPLAHGIMEYLANERGLNWEIESAGTGNWHVGQGPDRRSTRTAREHGIDISNQICRVFRIGDFDYYDHIFVMDKSNLSDVLAMARNEEDRKKVSLLLGDKIVPDPYYDDTQFEPVFQMIEKGCKEILKSLTER</sequence>
<feature type="active site" description="Nucleophile" evidence="5">
    <location>
        <position position="7"/>
    </location>
</feature>
<evidence type="ECO:0000313" key="8">
    <source>
        <dbReference type="Proteomes" id="UP000215002"/>
    </source>
</evidence>
<dbReference type="Gene3D" id="3.40.50.2300">
    <property type="match status" value="1"/>
</dbReference>
<dbReference type="PANTHER" id="PTHR11717">
    <property type="entry name" value="LOW MOLECULAR WEIGHT PROTEIN TYROSINE PHOSPHATASE"/>
    <property type="match status" value="1"/>
</dbReference>
<evidence type="ECO:0000256" key="2">
    <source>
        <dbReference type="ARBA" id="ARBA00013064"/>
    </source>
</evidence>
<dbReference type="SUPFAM" id="SSF52788">
    <property type="entry name" value="Phosphotyrosine protein phosphatases I"/>
    <property type="match status" value="1"/>
</dbReference>
<feature type="active site" description="Nucleophile" evidence="5">
    <location>
        <position position="13"/>
    </location>
</feature>
<feature type="active site" description="Proton donor" evidence="5">
    <location>
        <position position="117"/>
    </location>
</feature>
<dbReference type="RefSeq" id="WP_094572620.1">
    <property type="nucleotide sequence ID" value="NZ_CP022743.1"/>
</dbReference>
<dbReference type="PANTHER" id="PTHR11717:SF7">
    <property type="entry name" value="LOW MOLECULAR WEIGHT PHOSPHOTYROSINE PROTEIN PHOSPHATASE"/>
    <property type="match status" value="1"/>
</dbReference>
<evidence type="ECO:0000256" key="4">
    <source>
        <dbReference type="ARBA" id="ARBA00022912"/>
    </source>
</evidence>
<evidence type="ECO:0000256" key="3">
    <source>
        <dbReference type="ARBA" id="ARBA00022801"/>
    </source>
</evidence>
<dbReference type="Proteomes" id="UP000215002">
    <property type="component" value="Chromosome"/>
</dbReference>
<keyword evidence="4" id="KW-0904">Protein phosphatase</keyword>
<dbReference type="OrthoDB" id="9784339at2"/>
<dbReference type="InterPro" id="IPR050438">
    <property type="entry name" value="LMW_PTPase"/>
</dbReference>
<evidence type="ECO:0000256" key="1">
    <source>
        <dbReference type="ARBA" id="ARBA00011063"/>
    </source>
</evidence>
<proteinExistence type="inferred from homology"/>
<dbReference type="AlphaFoldDB" id="A0A223P3S8"/>
<gene>
    <name evidence="7" type="ORF">MuYL_4741</name>
</gene>
<dbReference type="PRINTS" id="PR00719">
    <property type="entry name" value="LMWPTPASE"/>
</dbReference>
<reference evidence="7 8" key="1">
    <citation type="submission" date="2017-08" db="EMBL/GenBank/DDBJ databases">
        <title>Complete genome sequence of Mucilaginibacter sp. strain BJC16-A31.</title>
        <authorList>
            <consortium name="Henan University of Science and Technology"/>
            <person name="You X."/>
        </authorList>
    </citation>
    <scope>NUCLEOTIDE SEQUENCE [LARGE SCALE GENOMIC DNA]</scope>
    <source>
        <strain evidence="7 8">BJC16-A31</strain>
    </source>
</reference>
<name>A0A223P3S8_9SPHI</name>
<evidence type="ECO:0000256" key="5">
    <source>
        <dbReference type="PIRSR" id="PIRSR617867-1"/>
    </source>
</evidence>
<dbReference type="InterPro" id="IPR023485">
    <property type="entry name" value="Ptyr_pPase"/>
</dbReference>
<dbReference type="SMART" id="SM00226">
    <property type="entry name" value="LMWPc"/>
    <property type="match status" value="1"/>
</dbReference>
<dbReference type="InterPro" id="IPR017867">
    <property type="entry name" value="Tyr_phospatase_low_mol_wt"/>
</dbReference>
<dbReference type="InterPro" id="IPR036196">
    <property type="entry name" value="Ptyr_pPase_sf"/>
</dbReference>
<dbReference type="Pfam" id="PF01451">
    <property type="entry name" value="LMWPc"/>
    <property type="match status" value="1"/>
</dbReference>
<keyword evidence="8" id="KW-1185">Reference proteome</keyword>
<feature type="domain" description="Phosphotyrosine protein phosphatase I" evidence="6">
    <location>
        <begin position="1"/>
        <end position="142"/>
    </location>
</feature>
<dbReference type="KEGG" id="muc:MuYL_4741"/>
<accession>A0A223P3S8</accession>